<keyword evidence="9" id="KW-0807">Transducer</keyword>
<evidence type="ECO:0000256" key="7">
    <source>
        <dbReference type="ARBA" id="ARBA00023170"/>
    </source>
</evidence>
<evidence type="ECO:0000313" key="12">
    <source>
        <dbReference type="EMBL" id="CAF1665293.1"/>
    </source>
</evidence>
<evidence type="ECO:0000259" key="11">
    <source>
        <dbReference type="PROSITE" id="PS50262"/>
    </source>
</evidence>
<dbReference type="InterPro" id="IPR017452">
    <property type="entry name" value="GPCR_Rhodpsn_7TM"/>
</dbReference>
<keyword evidence="4 10" id="KW-1133">Transmembrane helix</keyword>
<sequence>ERRLSRTLGIIISVFLLCWLPFFVVYILSAFIDMHLYIKEPVPTLILWLGYVNSAVNPLIYTIFNVEFRTAFKRLLFPNMVKRATKRRYTTEHSRIMQN</sequence>
<gene>
    <name evidence="12" type="ORF">XAT740_LOCUS57657</name>
</gene>
<dbReference type="SUPFAM" id="SSF81321">
    <property type="entry name" value="Family A G protein-coupled receptor-like"/>
    <property type="match status" value="1"/>
</dbReference>
<evidence type="ECO:0000256" key="8">
    <source>
        <dbReference type="ARBA" id="ARBA00023180"/>
    </source>
</evidence>
<evidence type="ECO:0000256" key="5">
    <source>
        <dbReference type="ARBA" id="ARBA00023040"/>
    </source>
</evidence>
<dbReference type="PRINTS" id="PR00237">
    <property type="entry name" value="GPCRRHODOPSN"/>
</dbReference>
<feature type="non-terminal residue" evidence="12">
    <location>
        <position position="1"/>
    </location>
</feature>
<dbReference type="AlphaFoldDB" id="A0A816FT00"/>
<comment type="subcellular location">
    <subcellularLocation>
        <location evidence="1">Cell membrane</location>
        <topology evidence="1">Multi-pass membrane protein</topology>
    </subcellularLocation>
</comment>
<protein>
    <recommendedName>
        <fullName evidence="11">G-protein coupled receptors family 1 profile domain-containing protein</fullName>
    </recommendedName>
</protein>
<dbReference type="EMBL" id="CAJNOR010012036">
    <property type="protein sequence ID" value="CAF1665293.1"/>
    <property type="molecule type" value="Genomic_DNA"/>
</dbReference>
<keyword evidence="2" id="KW-1003">Cell membrane</keyword>
<evidence type="ECO:0000256" key="3">
    <source>
        <dbReference type="ARBA" id="ARBA00022692"/>
    </source>
</evidence>
<keyword evidence="13" id="KW-1185">Reference proteome</keyword>
<dbReference type="InterPro" id="IPR000276">
    <property type="entry name" value="GPCR_Rhodpsn"/>
</dbReference>
<name>A0A816FT00_ADIRI</name>
<evidence type="ECO:0000256" key="6">
    <source>
        <dbReference type="ARBA" id="ARBA00023136"/>
    </source>
</evidence>
<keyword evidence="5" id="KW-0297">G-protein coupled receptor</keyword>
<dbReference type="PROSITE" id="PS50262">
    <property type="entry name" value="G_PROTEIN_RECEP_F1_2"/>
    <property type="match status" value="1"/>
</dbReference>
<evidence type="ECO:0000256" key="10">
    <source>
        <dbReference type="SAM" id="Phobius"/>
    </source>
</evidence>
<keyword evidence="3 10" id="KW-0812">Transmembrane</keyword>
<evidence type="ECO:0000256" key="1">
    <source>
        <dbReference type="ARBA" id="ARBA00004651"/>
    </source>
</evidence>
<feature type="domain" description="G-protein coupled receptors family 1 profile" evidence="11">
    <location>
        <begin position="1"/>
        <end position="61"/>
    </location>
</feature>
<dbReference type="Proteomes" id="UP000663828">
    <property type="component" value="Unassembled WGS sequence"/>
</dbReference>
<reference evidence="12" key="1">
    <citation type="submission" date="2021-02" db="EMBL/GenBank/DDBJ databases">
        <authorList>
            <person name="Nowell W R."/>
        </authorList>
    </citation>
    <scope>NUCLEOTIDE SEQUENCE</scope>
</reference>
<dbReference type="Gene3D" id="1.20.1070.10">
    <property type="entry name" value="Rhodopsin 7-helix transmembrane proteins"/>
    <property type="match status" value="1"/>
</dbReference>
<comment type="caution">
    <text evidence="12">The sequence shown here is derived from an EMBL/GenBank/DDBJ whole genome shotgun (WGS) entry which is preliminary data.</text>
</comment>
<evidence type="ECO:0000313" key="13">
    <source>
        <dbReference type="Proteomes" id="UP000663828"/>
    </source>
</evidence>
<dbReference type="PANTHER" id="PTHR24248">
    <property type="entry name" value="ADRENERGIC RECEPTOR-RELATED G-PROTEIN COUPLED RECEPTOR"/>
    <property type="match status" value="1"/>
</dbReference>
<evidence type="ECO:0000256" key="9">
    <source>
        <dbReference type="ARBA" id="ARBA00023224"/>
    </source>
</evidence>
<organism evidence="12 13">
    <name type="scientific">Adineta ricciae</name>
    <name type="common">Rotifer</name>
    <dbReference type="NCBI Taxonomy" id="249248"/>
    <lineage>
        <taxon>Eukaryota</taxon>
        <taxon>Metazoa</taxon>
        <taxon>Spiralia</taxon>
        <taxon>Gnathifera</taxon>
        <taxon>Rotifera</taxon>
        <taxon>Eurotatoria</taxon>
        <taxon>Bdelloidea</taxon>
        <taxon>Adinetida</taxon>
        <taxon>Adinetidae</taxon>
        <taxon>Adineta</taxon>
    </lineage>
</organism>
<evidence type="ECO:0000256" key="4">
    <source>
        <dbReference type="ARBA" id="ARBA00022989"/>
    </source>
</evidence>
<feature type="transmembrane region" description="Helical" evidence="10">
    <location>
        <begin position="7"/>
        <end position="32"/>
    </location>
</feature>
<keyword evidence="8" id="KW-0325">Glycoprotein</keyword>
<dbReference type="Pfam" id="PF00001">
    <property type="entry name" value="7tm_1"/>
    <property type="match status" value="1"/>
</dbReference>
<dbReference type="GO" id="GO:0005886">
    <property type="term" value="C:plasma membrane"/>
    <property type="evidence" value="ECO:0007669"/>
    <property type="project" value="UniProtKB-SubCell"/>
</dbReference>
<evidence type="ECO:0000256" key="2">
    <source>
        <dbReference type="ARBA" id="ARBA00022475"/>
    </source>
</evidence>
<keyword evidence="7" id="KW-0675">Receptor</keyword>
<dbReference type="PANTHER" id="PTHR24248:SF174">
    <property type="entry name" value="TYRAMINE_OCTOPAMINE RECEPTOR"/>
    <property type="match status" value="1"/>
</dbReference>
<proteinExistence type="predicted"/>
<accession>A0A816FT00</accession>
<dbReference type="GO" id="GO:0004930">
    <property type="term" value="F:G protein-coupled receptor activity"/>
    <property type="evidence" value="ECO:0007669"/>
    <property type="project" value="UniProtKB-KW"/>
</dbReference>
<feature type="transmembrane region" description="Helical" evidence="10">
    <location>
        <begin position="44"/>
        <end position="64"/>
    </location>
</feature>
<keyword evidence="6 10" id="KW-0472">Membrane</keyword>